<protein>
    <submittedName>
        <fullName evidence="1">Uncharacterized protein</fullName>
    </submittedName>
</protein>
<evidence type="ECO:0000313" key="2">
    <source>
        <dbReference type="Proteomes" id="UP000588647"/>
    </source>
</evidence>
<reference evidence="1 2" key="1">
    <citation type="submission" date="2020-08" db="EMBL/GenBank/DDBJ databases">
        <title>Genomic Encyclopedia of Type Strains, Phase IV (KMG-IV): sequencing the most valuable type-strain genomes for metagenomic binning, comparative biology and taxonomic classification.</title>
        <authorList>
            <person name="Goeker M."/>
        </authorList>
    </citation>
    <scope>NUCLEOTIDE SEQUENCE [LARGE SCALE GENOMIC DNA]</scope>
    <source>
        <strain evidence="1 2">DSM 103570</strain>
    </source>
</reference>
<dbReference type="AlphaFoldDB" id="A0A7W6MMV9"/>
<organism evidence="1 2">
    <name type="scientific">Aurantimonas endophytica</name>
    <dbReference type="NCBI Taxonomy" id="1522175"/>
    <lineage>
        <taxon>Bacteria</taxon>
        <taxon>Pseudomonadati</taxon>
        <taxon>Pseudomonadota</taxon>
        <taxon>Alphaproteobacteria</taxon>
        <taxon>Hyphomicrobiales</taxon>
        <taxon>Aurantimonadaceae</taxon>
        <taxon>Aurantimonas</taxon>
    </lineage>
</organism>
<keyword evidence="2" id="KW-1185">Reference proteome</keyword>
<gene>
    <name evidence="1" type="ORF">GGR03_000337</name>
</gene>
<comment type="caution">
    <text evidence="1">The sequence shown here is derived from an EMBL/GenBank/DDBJ whole genome shotgun (WGS) entry which is preliminary data.</text>
</comment>
<dbReference type="Proteomes" id="UP000588647">
    <property type="component" value="Unassembled WGS sequence"/>
</dbReference>
<dbReference type="RefSeq" id="WP_183205745.1">
    <property type="nucleotide sequence ID" value="NZ_JAAAMM010000001.1"/>
</dbReference>
<accession>A0A7W6MMV9</accession>
<sequence>MDDIDFTLPADIFWARSARRVLPKGGLAHQRFDTLADAICHVMQGDETPRYSLSIDTDDASFTLSEIEEIFKSEPFAPYRQGQDAVAGAK</sequence>
<evidence type="ECO:0000313" key="1">
    <source>
        <dbReference type="EMBL" id="MBB4001290.1"/>
    </source>
</evidence>
<proteinExistence type="predicted"/>
<dbReference type="EMBL" id="JACIEM010000001">
    <property type="protein sequence ID" value="MBB4001290.1"/>
    <property type="molecule type" value="Genomic_DNA"/>
</dbReference>
<name>A0A7W6MMV9_9HYPH</name>